<dbReference type="EMBL" id="JBBKAK010000001">
    <property type="protein sequence ID" value="MEJ8672990.1"/>
    <property type="molecule type" value="Genomic_DNA"/>
</dbReference>
<evidence type="ECO:0000313" key="3">
    <source>
        <dbReference type="Proteomes" id="UP001376459"/>
    </source>
</evidence>
<organism evidence="2 3">
    <name type="scientific">Streptomyces machairae</name>
    <dbReference type="NCBI Taxonomy" id="3134109"/>
    <lineage>
        <taxon>Bacteria</taxon>
        <taxon>Bacillati</taxon>
        <taxon>Actinomycetota</taxon>
        <taxon>Actinomycetes</taxon>
        <taxon>Kitasatosporales</taxon>
        <taxon>Streptomycetaceae</taxon>
        <taxon>Streptomyces</taxon>
    </lineage>
</organism>
<accession>A0ABU8UVP9</accession>
<sequence length="78" mass="8726">MSKRRRSPPPISCNSVSKCNRASGAGRPRLRGSPNLIITDRPYRDAVDRLHRLLSAYLAGRAKQSAQSHQFQRPSVRA</sequence>
<proteinExistence type="predicted"/>
<name>A0ABU8UVP9_9ACTN</name>
<evidence type="ECO:0000313" key="2">
    <source>
        <dbReference type="EMBL" id="MEJ8672990.1"/>
    </source>
</evidence>
<comment type="caution">
    <text evidence="2">The sequence shown here is derived from an EMBL/GenBank/DDBJ whole genome shotgun (WGS) entry which is preliminary data.</text>
</comment>
<dbReference type="Proteomes" id="UP001376459">
    <property type="component" value="Unassembled WGS sequence"/>
</dbReference>
<feature type="region of interest" description="Disordered" evidence="1">
    <location>
        <begin position="1"/>
        <end position="36"/>
    </location>
</feature>
<evidence type="ECO:0000256" key="1">
    <source>
        <dbReference type="SAM" id="MobiDB-lite"/>
    </source>
</evidence>
<reference evidence="2 3" key="1">
    <citation type="submission" date="2024-03" db="EMBL/GenBank/DDBJ databases">
        <title>Novel Streptomyces species of biotechnological and ecological value are a feature of Machair soil.</title>
        <authorList>
            <person name="Prole J.R."/>
            <person name="Goodfellow M."/>
            <person name="Allenby N."/>
            <person name="Ward A.C."/>
        </authorList>
    </citation>
    <scope>NUCLEOTIDE SEQUENCE [LARGE SCALE GENOMIC DNA]</scope>
    <source>
        <strain evidence="2 3">MS1.AVA.1</strain>
    </source>
</reference>
<gene>
    <name evidence="2" type="ORF">WKI71_45245</name>
</gene>
<keyword evidence="3" id="KW-1185">Reference proteome</keyword>
<protein>
    <submittedName>
        <fullName evidence="2">Uncharacterized protein</fullName>
    </submittedName>
</protein>